<dbReference type="Proteomes" id="UP000320643">
    <property type="component" value="Unassembled WGS sequence"/>
</dbReference>
<sequence length="158" mass="17699">MIAKLFKYEDSYEKTPYLKTIRFATRNEIRNAVLNIRLYTPDAEGKPGAVLYSQNILCTAKKGAGITEADLSKLNIAMPKEGLYVVFEWLIIGKNVHKFNFKADVNKPGKIEKRIAYEPAIGMVYDNKAPAIYGYSSGNWADTKIEITTIAAELVLSN</sequence>
<dbReference type="EMBL" id="VJVZ01000003">
    <property type="protein sequence ID" value="TRW25844.1"/>
    <property type="molecule type" value="Genomic_DNA"/>
</dbReference>
<evidence type="ECO:0000313" key="1">
    <source>
        <dbReference type="EMBL" id="TRW25844.1"/>
    </source>
</evidence>
<reference evidence="1 2" key="1">
    <citation type="submission" date="2019-07" db="EMBL/GenBank/DDBJ databases">
        <title>Flavobacterium sp. nov., isolated from glacier ice.</title>
        <authorList>
            <person name="Liu Q."/>
            <person name="Xin Y.-H."/>
        </authorList>
    </citation>
    <scope>NUCLEOTIDE SEQUENCE [LARGE SCALE GENOMIC DNA]</scope>
    <source>
        <strain evidence="1 2">ZT4R6</strain>
    </source>
</reference>
<protein>
    <submittedName>
        <fullName evidence="1">Uncharacterized protein</fullName>
    </submittedName>
</protein>
<proteinExistence type="predicted"/>
<organism evidence="1 2">
    <name type="scientific">Flavobacterium zepuense</name>
    <dbReference type="NCBI Taxonomy" id="2593302"/>
    <lineage>
        <taxon>Bacteria</taxon>
        <taxon>Pseudomonadati</taxon>
        <taxon>Bacteroidota</taxon>
        <taxon>Flavobacteriia</taxon>
        <taxon>Flavobacteriales</taxon>
        <taxon>Flavobacteriaceae</taxon>
        <taxon>Flavobacterium</taxon>
    </lineage>
</organism>
<accession>A0A552V5U0</accession>
<comment type="caution">
    <text evidence="1">The sequence shown here is derived from an EMBL/GenBank/DDBJ whole genome shotgun (WGS) entry which is preliminary data.</text>
</comment>
<gene>
    <name evidence="1" type="ORF">FMM05_06375</name>
</gene>
<name>A0A552V5U0_9FLAO</name>
<keyword evidence="2" id="KW-1185">Reference proteome</keyword>
<dbReference type="AlphaFoldDB" id="A0A552V5U0"/>
<dbReference type="RefSeq" id="WP_143372508.1">
    <property type="nucleotide sequence ID" value="NZ_VJVZ01000003.1"/>
</dbReference>
<evidence type="ECO:0000313" key="2">
    <source>
        <dbReference type="Proteomes" id="UP000320643"/>
    </source>
</evidence>
<dbReference type="OrthoDB" id="914976at2"/>